<accession>A0ABR9P8U5</accession>
<dbReference type="InterPro" id="IPR008332">
    <property type="entry name" value="MethylG_MeTrfase_N"/>
</dbReference>
<dbReference type="RefSeq" id="WP_193122864.1">
    <property type="nucleotide sequence ID" value="NZ_JADBGI010000013.1"/>
</dbReference>
<gene>
    <name evidence="12" type="ORF">IDM40_16360</name>
</gene>
<comment type="miscellaneous">
    <text evidence="8">This enzyme catalyzes only one turnover and therefore is not strictly catalytic. According to one definition, an enzyme is a biocatalyst that acts repeatedly and over many reaction cycles.</text>
</comment>
<comment type="catalytic activity">
    <reaction evidence="7 8">
        <text>a 6-O-methyl-2'-deoxyguanosine in DNA + L-cysteinyl-[protein] = S-methyl-L-cysteinyl-[protein] + a 2'-deoxyguanosine in DNA</text>
        <dbReference type="Rhea" id="RHEA:24000"/>
        <dbReference type="Rhea" id="RHEA-COMP:10131"/>
        <dbReference type="Rhea" id="RHEA-COMP:10132"/>
        <dbReference type="Rhea" id="RHEA-COMP:11367"/>
        <dbReference type="Rhea" id="RHEA-COMP:11368"/>
        <dbReference type="ChEBI" id="CHEBI:29950"/>
        <dbReference type="ChEBI" id="CHEBI:82612"/>
        <dbReference type="ChEBI" id="CHEBI:85445"/>
        <dbReference type="ChEBI" id="CHEBI:85448"/>
        <dbReference type="EC" id="2.1.1.63"/>
    </reaction>
</comment>
<feature type="domain" description="Methylated-DNA-[protein]-cysteine S-methyltransferase DNA binding" evidence="10">
    <location>
        <begin position="111"/>
        <end position="189"/>
    </location>
</feature>
<dbReference type="Gene3D" id="1.10.10.10">
    <property type="entry name" value="Winged helix-like DNA-binding domain superfamily/Winged helix DNA-binding domain"/>
    <property type="match status" value="1"/>
</dbReference>
<evidence type="ECO:0000256" key="4">
    <source>
        <dbReference type="ARBA" id="ARBA00022679"/>
    </source>
</evidence>
<evidence type="ECO:0000256" key="1">
    <source>
        <dbReference type="ARBA" id="ARBA00001286"/>
    </source>
</evidence>
<dbReference type="PANTHER" id="PTHR10815">
    <property type="entry name" value="METHYLATED-DNA--PROTEIN-CYSTEINE METHYLTRANSFERASE"/>
    <property type="match status" value="1"/>
</dbReference>
<feature type="region of interest" description="Disordered" evidence="9">
    <location>
        <begin position="1"/>
        <end position="21"/>
    </location>
</feature>
<dbReference type="CDD" id="cd06445">
    <property type="entry name" value="ATase"/>
    <property type="match status" value="1"/>
</dbReference>
<dbReference type="HAMAP" id="MF_00772">
    <property type="entry name" value="OGT"/>
    <property type="match status" value="1"/>
</dbReference>
<evidence type="ECO:0000256" key="3">
    <source>
        <dbReference type="ARBA" id="ARBA00022603"/>
    </source>
</evidence>
<dbReference type="EMBL" id="JADBGI010000013">
    <property type="protein sequence ID" value="MBE3000262.1"/>
    <property type="molecule type" value="Genomic_DNA"/>
</dbReference>
<evidence type="ECO:0000256" key="7">
    <source>
        <dbReference type="ARBA" id="ARBA00049348"/>
    </source>
</evidence>
<keyword evidence="5 8" id="KW-0227">DNA damage</keyword>
<sequence length="194" mass="21178">MTTEQDMLPLGATGEAADKRRAPALEFRTPLEGPTRYTRMDSPIGELTLTGDGEALTGVHTRGKDDTGLTPGEGWVRDDAPFTEAVRQLRAYFEGRLRDFELALAPRGTEWQLTVWRALTTVPYGRTASYGELARDLERPGSSRAVGTANGRNPISIVVPCHRVIGADGTLTGYAGGVWRKERLLALETRTLHG</sequence>
<evidence type="ECO:0000256" key="9">
    <source>
        <dbReference type="SAM" id="MobiDB-lite"/>
    </source>
</evidence>
<comment type="subcellular location">
    <subcellularLocation>
        <location evidence="8">Cytoplasm</location>
    </subcellularLocation>
</comment>
<evidence type="ECO:0000256" key="6">
    <source>
        <dbReference type="ARBA" id="ARBA00023204"/>
    </source>
</evidence>
<dbReference type="NCBIfam" id="TIGR00589">
    <property type="entry name" value="ogt"/>
    <property type="match status" value="1"/>
</dbReference>
<dbReference type="Pfam" id="PF02870">
    <property type="entry name" value="Methyltransf_1N"/>
    <property type="match status" value="1"/>
</dbReference>
<feature type="active site" description="Nucleophile; methyl group acceptor" evidence="8">
    <location>
        <position position="161"/>
    </location>
</feature>
<comment type="caution">
    <text evidence="12">The sequence shown here is derived from an EMBL/GenBank/DDBJ whole genome shotgun (WGS) entry which is preliminary data.</text>
</comment>
<keyword evidence="4 8" id="KW-0808">Transferase</keyword>
<keyword evidence="3 8" id="KW-0489">Methyltransferase</keyword>
<keyword evidence="13" id="KW-1185">Reference proteome</keyword>
<dbReference type="InterPro" id="IPR023546">
    <property type="entry name" value="MGMT"/>
</dbReference>
<dbReference type="EC" id="2.1.1.63" evidence="8"/>
<dbReference type="SUPFAM" id="SSF53155">
    <property type="entry name" value="Methylated DNA-protein cysteine methyltransferase domain"/>
    <property type="match status" value="1"/>
</dbReference>
<organism evidence="12 13">
    <name type="scientific">Nocardiopsis coralli</name>
    <dbReference type="NCBI Taxonomy" id="2772213"/>
    <lineage>
        <taxon>Bacteria</taxon>
        <taxon>Bacillati</taxon>
        <taxon>Actinomycetota</taxon>
        <taxon>Actinomycetes</taxon>
        <taxon>Streptosporangiales</taxon>
        <taxon>Nocardiopsidaceae</taxon>
        <taxon>Nocardiopsis</taxon>
    </lineage>
</organism>
<reference evidence="12 13" key="1">
    <citation type="submission" date="2020-09" db="EMBL/GenBank/DDBJ databases">
        <title>Diversity and distribution of actinomycetes associated with coral in the coast of Hainan.</title>
        <authorList>
            <person name="Li F."/>
        </authorList>
    </citation>
    <scope>NUCLEOTIDE SEQUENCE [LARGE SCALE GENOMIC DNA]</scope>
    <source>
        <strain evidence="12 13">HNM0947</strain>
    </source>
</reference>
<keyword evidence="2 8" id="KW-0963">Cytoplasm</keyword>
<protein>
    <recommendedName>
        <fullName evidence="8">Methylated-DNA--protein-cysteine methyltransferase</fullName>
        <ecNumber evidence="8">2.1.1.63</ecNumber>
    </recommendedName>
    <alternativeName>
        <fullName evidence="8">6-O-methylguanine-DNA methyltransferase</fullName>
        <shortName evidence="8">MGMT</shortName>
    </alternativeName>
    <alternativeName>
        <fullName evidence="8">O-6-methylguanine-DNA-alkyltransferase</fullName>
    </alternativeName>
</protein>
<evidence type="ECO:0000259" key="10">
    <source>
        <dbReference type="Pfam" id="PF01035"/>
    </source>
</evidence>
<dbReference type="SUPFAM" id="SSF46767">
    <property type="entry name" value="Methylated DNA-protein cysteine methyltransferase, C-terminal domain"/>
    <property type="match status" value="1"/>
</dbReference>
<evidence type="ECO:0000313" key="12">
    <source>
        <dbReference type="EMBL" id="MBE3000262.1"/>
    </source>
</evidence>
<dbReference type="PROSITE" id="PS00374">
    <property type="entry name" value="MGMT"/>
    <property type="match status" value="1"/>
</dbReference>
<dbReference type="Pfam" id="PF01035">
    <property type="entry name" value="DNA_binding_1"/>
    <property type="match status" value="1"/>
</dbReference>
<dbReference type="Proteomes" id="UP000806528">
    <property type="component" value="Unassembled WGS sequence"/>
</dbReference>
<comment type="function">
    <text evidence="8">Involved in the cellular defense against the biological effects of O6-methylguanine (O6-MeG) and O4-methylthymine (O4-MeT) in DNA. Repairs the methylated nucleobase in DNA by stoichiometrically transferring the methyl group to a cysteine residue in the enzyme. This is a suicide reaction: the enzyme is irreversibly inactivated.</text>
</comment>
<dbReference type="InterPro" id="IPR036388">
    <property type="entry name" value="WH-like_DNA-bd_sf"/>
</dbReference>
<evidence type="ECO:0000256" key="5">
    <source>
        <dbReference type="ARBA" id="ARBA00022763"/>
    </source>
</evidence>
<feature type="domain" description="Methylguanine DNA methyltransferase ribonuclease-like" evidence="11">
    <location>
        <begin position="36"/>
        <end position="105"/>
    </location>
</feature>
<dbReference type="InterPro" id="IPR036217">
    <property type="entry name" value="MethylDNA_cys_MeTrfase_DNAb"/>
</dbReference>
<proteinExistence type="inferred from homology"/>
<evidence type="ECO:0000259" key="11">
    <source>
        <dbReference type="Pfam" id="PF02870"/>
    </source>
</evidence>
<evidence type="ECO:0000256" key="8">
    <source>
        <dbReference type="HAMAP-Rule" id="MF_00772"/>
    </source>
</evidence>
<comment type="similarity">
    <text evidence="8">Belongs to the MGMT family.</text>
</comment>
<comment type="catalytic activity">
    <reaction evidence="1 8">
        <text>a 4-O-methyl-thymidine in DNA + L-cysteinyl-[protein] = a thymidine in DNA + S-methyl-L-cysteinyl-[protein]</text>
        <dbReference type="Rhea" id="RHEA:53428"/>
        <dbReference type="Rhea" id="RHEA-COMP:10131"/>
        <dbReference type="Rhea" id="RHEA-COMP:10132"/>
        <dbReference type="Rhea" id="RHEA-COMP:13555"/>
        <dbReference type="Rhea" id="RHEA-COMP:13556"/>
        <dbReference type="ChEBI" id="CHEBI:29950"/>
        <dbReference type="ChEBI" id="CHEBI:82612"/>
        <dbReference type="ChEBI" id="CHEBI:137386"/>
        <dbReference type="ChEBI" id="CHEBI:137387"/>
        <dbReference type="EC" id="2.1.1.63"/>
    </reaction>
</comment>
<dbReference type="InterPro" id="IPR001497">
    <property type="entry name" value="MethylDNA_cys_MeTrfase_AS"/>
</dbReference>
<keyword evidence="6 8" id="KW-0234">DNA repair</keyword>
<evidence type="ECO:0000313" key="13">
    <source>
        <dbReference type="Proteomes" id="UP000806528"/>
    </source>
</evidence>
<dbReference type="InterPro" id="IPR014048">
    <property type="entry name" value="MethylDNA_cys_MeTrfase_DNA-bd"/>
</dbReference>
<dbReference type="GO" id="GO:0032259">
    <property type="term" value="P:methylation"/>
    <property type="evidence" value="ECO:0007669"/>
    <property type="project" value="UniProtKB-KW"/>
</dbReference>
<dbReference type="GO" id="GO:0003908">
    <property type="term" value="F:methylated-DNA-[protein]-cysteine S-methyltransferase activity"/>
    <property type="evidence" value="ECO:0007669"/>
    <property type="project" value="UniProtKB-EC"/>
</dbReference>
<dbReference type="Gene3D" id="3.30.160.70">
    <property type="entry name" value="Methylated DNA-protein cysteine methyltransferase domain"/>
    <property type="match status" value="1"/>
</dbReference>
<dbReference type="InterPro" id="IPR036631">
    <property type="entry name" value="MGMT_N_sf"/>
</dbReference>
<evidence type="ECO:0000256" key="2">
    <source>
        <dbReference type="ARBA" id="ARBA00022490"/>
    </source>
</evidence>
<name>A0ABR9P8U5_9ACTN</name>
<dbReference type="PANTHER" id="PTHR10815:SF5">
    <property type="entry name" value="METHYLATED-DNA--PROTEIN-CYSTEINE METHYLTRANSFERASE"/>
    <property type="match status" value="1"/>
</dbReference>